<accession>A0A1Q3BVQ1</accession>
<feature type="region of interest" description="Disordered" evidence="1">
    <location>
        <begin position="249"/>
        <end position="279"/>
    </location>
</feature>
<organism evidence="2 3">
    <name type="scientific">Cephalotus follicularis</name>
    <name type="common">Albany pitcher plant</name>
    <dbReference type="NCBI Taxonomy" id="3775"/>
    <lineage>
        <taxon>Eukaryota</taxon>
        <taxon>Viridiplantae</taxon>
        <taxon>Streptophyta</taxon>
        <taxon>Embryophyta</taxon>
        <taxon>Tracheophyta</taxon>
        <taxon>Spermatophyta</taxon>
        <taxon>Magnoliopsida</taxon>
        <taxon>eudicotyledons</taxon>
        <taxon>Gunneridae</taxon>
        <taxon>Pentapetalae</taxon>
        <taxon>rosids</taxon>
        <taxon>fabids</taxon>
        <taxon>Oxalidales</taxon>
        <taxon>Cephalotaceae</taxon>
        <taxon>Cephalotus</taxon>
    </lineage>
</organism>
<dbReference type="InParanoid" id="A0A1Q3BVQ1"/>
<dbReference type="AlphaFoldDB" id="A0A1Q3BVQ1"/>
<evidence type="ECO:0000256" key="1">
    <source>
        <dbReference type="SAM" id="MobiDB-lite"/>
    </source>
</evidence>
<name>A0A1Q3BVQ1_CEPFO</name>
<dbReference type="Proteomes" id="UP000187406">
    <property type="component" value="Unassembled WGS sequence"/>
</dbReference>
<sequence>MSKYSTSNTITGAGTANIITGTDTTNTQLVHHLLSIKLTKTNYLSWKTQMLPFLRGQKLYGFVNGSTPCPPSYDTSTYDKWQQQDNNLMSLLVGSLSDTVITTVHHATTSKEVWDTLTTTYASQSHTRILSLHLALQNIEHKPEETITQFLQRAHKPDETITQFLQRARHIHDELAVAGRPLSPEDFNLYVFKGLREDFKVMIPTLTARSDSITYSELHSLLISHEFMINTAIPKLYADVVSSANLVEKNSTNHSRDQAYGSRGRGSRGRGRARGGRWGSRGGRFGNQWCSYCQRSNHTNATCYYKDQHSHLSHLYTPTRDHYYNQPPYRGPTTYRP</sequence>
<dbReference type="EMBL" id="BDDD01000968">
    <property type="protein sequence ID" value="GAV72104.1"/>
    <property type="molecule type" value="Genomic_DNA"/>
</dbReference>
<dbReference type="PANTHER" id="PTHR47481:SF43">
    <property type="entry name" value="RETROTRANSPOSON COPIA-LIKE N-TERMINAL DOMAIN-CONTAINING PROTEIN"/>
    <property type="match status" value="1"/>
</dbReference>
<evidence type="ECO:0000313" key="3">
    <source>
        <dbReference type="Proteomes" id="UP000187406"/>
    </source>
</evidence>
<gene>
    <name evidence="2" type="ORF">CFOL_v3_15593</name>
</gene>
<dbReference type="Pfam" id="PF14223">
    <property type="entry name" value="Retrotran_gag_2"/>
    <property type="match status" value="1"/>
</dbReference>
<dbReference type="PANTHER" id="PTHR47481">
    <property type="match status" value="1"/>
</dbReference>
<comment type="caution">
    <text evidence="2">The sequence shown here is derived from an EMBL/GenBank/DDBJ whole genome shotgun (WGS) entry which is preliminary data.</text>
</comment>
<reference evidence="3" key="1">
    <citation type="submission" date="2016-04" db="EMBL/GenBank/DDBJ databases">
        <title>Cephalotus genome sequencing.</title>
        <authorList>
            <person name="Fukushima K."/>
            <person name="Hasebe M."/>
            <person name="Fang X."/>
        </authorList>
    </citation>
    <scope>NUCLEOTIDE SEQUENCE [LARGE SCALE GENOMIC DNA]</scope>
    <source>
        <strain evidence="3">cv. St1</strain>
    </source>
</reference>
<evidence type="ECO:0000313" key="2">
    <source>
        <dbReference type="EMBL" id="GAV72104.1"/>
    </source>
</evidence>
<dbReference type="OrthoDB" id="1194575at2759"/>
<protein>
    <submittedName>
        <fullName evidence="2">UBN2 domain-containing protein/UBN2_3 domain-containing protein</fullName>
    </submittedName>
</protein>
<proteinExistence type="predicted"/>
<keyword evidence="3" id="KW-1185">Reference proteome</keyword>
<feature type="compositionally biased region" description="Basic residues" evidence="1">
    <location>
        <begin position="265"/>
        <end position="275"/>
    </location>
</feature>